<dbReference type="AlphaFoldDB" id="A0A8B7RJP8"/>
<keyword evidence="6" id="KW-1133">Transmembrane helix</keyword>
<dbReference type="Proteomes" id="UP000694851">
    <property type="component" value="Unplaced"/>
</dbReference>
<keyword evidence="2" id="KW-1015">Disulfide bond</keyword>
<evidence type="ECO:0000256" key="4">
    <source>
        <dbReference type="ARBA" id="ARBA00023319"/>
    </source>
</evidence>
<accession>A0A8B7RJP8</accession>
<dbReference type="PANTHER" id="PTHR19971">
    <property type="entry name" value="SIGNAL-REGULATORY PROTEIN BETA"/>
    <property type="match status" value="1"/>
</dbReference>
<evidence type="ECO:0000313" key="9">
    <source>
        <dbReference type="RefSeq" id="XP_019501295.1"/>
    </source>
</evidence>
<keyword evidence="8" id="KW-1185">Reference proteome</keyword>
<dbReference type="RefSeq" id="XP_019501295.1">
    <property type="nucleotide sequence ID" value="XM_019645750.1"/>
</dbReference>
<evidence type="ECO:0000313" key="10">
    <source>
        <dbReference type="RefSeq" id="XP_019501296.1"/>
    </source>
</evidence>
<gene>
    <name evidence="9 10" type="primary">LOC109384419</name>
</gene>
<dbReference type="InterPro" id="IPR013783">
    <property type="entry name" value="Ig-like_fold"/>
</dbReference>
<reference evidence="9 10" key="1">
    <citation type="submission" date="2025-04" db="UniProtKB">
        <authorList>
            <consortium name="RefSeq"/>
        </authorList>
    </citation>
    <scope>IDENTIFICATION</scope>
    <source>
        <tissue evidence="9 10">Muscle</tissue>
    </source>
</reference>
<evidence type="ECO:0000256" key="3">
    <source>
        <dbReference type="ARBA" id="ARBA00023180"/>
    </source>
</evidence>
<feature type="domain" description="Ig-like" evidence="7">
    <location>
        <begin position="44"/>
        <end position="153"/>
    </location>
</feature>
<evidence type="ECO:0000256" key="6">
    <source>
        <dbReference type="SAM" id="Phobius"/>
    </source>
</evidence>
<evidence type="ECO:0000259" key="7">
    <source>
        <dbReference type="PROSITE" id="PS50835"/>
    </source>
</evidence>
<keyword evidence="4" id="KW-0393">Immunoglobulin domain</keyword>
<dbReference type="OrthoDB" id="6370831at2759"/>
<dbReference type="InterPro" id="IPR013106">
    <property type="entry name" value="Ig_V-set"/>
</dbReference>
<dbReference type="InterPro" id="IPR051755">
    <property type="entry name" value="Ig-like_CS_Receptor"/>
</dbReference>
<keyword evidence="6" id="KW-0812">Transmembrane</keyword>
<dbReference type="InterPro" id="IPR036179">
    <property type="entry name" value="Ig-like_dom_sf"/>
</dbReference>
<sequence>MSQEAGLHSSHRAESLGSPAHMWTELPAQASRMTIPASWAHPPPCLLLTLLLGLTGVAGEKELQVIQPERSVSVEAGETATLNCTATSVSPLGPFRWFRGKGSGRELIYSFPRSEAINFPRVTNAADSRKRNNTDYSIHISNISPADTGTYYCVKFRDQDPVYKEFKSGAGTRLTVSGPAMSTEFLTAFLLGSKVLLAAGVSAIYVHRKLRA</sequence>
<dbReference type="GeneID" id="109384419"/>
<keyword evidence="3" id="KW-0325">Glycoprotein</keyword>
<feature type="region of interest" description="Disordered" evidence="5">
    <location>
        <begin position="1"/>
        <end position="20"/>
    </location>
</feature>
<protein>
    <submittedName>
        <fullName evidence="9 10">Signal-regulatory protein beta-1-like isoform X1</fullName>
    </submittedName>
</protein>
<dbReference type="InterPro" id="IPR007110">
    <property type="entry name" value="Ig-like_dom"/>
</dbReference>
<dbReference type="Pfam" id="PF07686">
    <property type="entry name" value="V-set"/>
    <property type="match status" value="1"/>
</dbReference>
<evidence type="ECO:0000313" key="8">
    <source>
        <dbReference type="Proteomes" id="UP000694851"/>
    </source>
</evidence>
<keyword evidence="6" id="KW-0472">Membrane</keyword>
<dbReference type="Gene3D" id="2.60.40.10">
    <property type="entry name" value="Immunoglobulins"/>
    <property type="match status" value="1"/>
</dbReference>
<proteinExistence type="predicted"/>
<evidence type="ECO:0000256" key="5">
    <source>
        <dbReference type="SAM" id="MobiDB-lite"/>
    </source>
</evidence>
<keyword evidence="1" id="KW-0732">Signal</keyword>
<name>A0A8B7RJP8_HIPAR</name>
<evidence type="ECO:0000256" key="2">
    <source>
        <dbReference type="ARBA" id="ARBA00023157"/>
    </source>
</evidence>
<dbReference type="SMART" id="SM00409">
    <property type="entry name" value="IG"/>
    <property type="match status" value="1"/>
</dbReference>
<dbReference type="KEGG" id="hai:109384419"/>
<dbReference type="RefSeq" id="XP_019501296.1">
    <property type="nucleotide sequence ID" value="XM_019645751.1"/>
</dbReference>
<dbReference type="SUPFAM" id="SSF48726">
    <property type="entry name" value="Immunoglobulin"/>
    <property type="match status" value="1"/>
</dbReference>
<dbReference type="FunFam" id="2.60.40.10:FF:000295">
    <property type="entry name" value="Tyrosine-protein phosphatase non-receptor type substrate 1"/>
    <property type="match status" value="1"/>
</dbReference>
<dbReference type="PROSITE" id="PS50835">
    <property type="entry name" value="IG_LIKE"/>
    <property type="match status" value="1"/>
</dbReference>
<dbReference type="SMART" id="SM00406">
    <property type="entry name" value="IGv"/>
    <property type="match status" value="1"/>
</dbReference>
<dbReference type="InterPro" id="IPR003599">
    <property type="entry name" value="Ig_sub"/>
</dbReference>
<evidence type="ECO:0000256" key="1">
    <source>
        <dbReference type="ARBA" id="ARBA00022729"/>
    </source>
</evidence>
<organism evidence="8 10">
    <name type="scientific">Hipposideros armiger</name>
    <name type="common">Great Himalayan leaf-nosed bat</name>
    <dbReference type="NCBI Taxonomy" id="186990"/>
    <lineage>
        <taxon>Eukaryota</taxon>
        <taxon>Metazoa</taxon>
        <taxon>Chordata</taxon>
        <taxon>Craniata</taxon>
        <taxon>Vertebrata</taxon>
        <taxon>Euteleostomi</taxon>
        <taxon>Mammalia</taxon>
        <taxon>Eutheria</taxon>
        <taxon>Laurasiatheria</taxon>
        <taxon>Chiroptera</taxon>
        <taxon>Yinpterochiroptera</taxon>
        <taxon>Rhinolophoidea</taxon>
        <taxon>Hipposideridae</taxon>
        <taxon>Hipposideros</taxon>
    </lineage>
</organism>
<feature type="transmembrane region" description="Helical" evidence="6">
    <location>
        <begin position="185"/>
        <end position="206"/>
    </location>
</feature>